<evidence type="ECO:0000256" key="1">
    <source>
        <dbReference type="SAM" id="MobiDB-lite"/>
    </source>
</evidence>
<reference evidence="3" key="1">
    <citation type="submission" date="2023-03" db="EMBL/GenBank/DDBJ databases">
        <title>Emydomyces testavorans Genome Sequence.</title>
        <authorList>
            <person name="Hoyer L."/>
        </authorList>
    </citation>
    <scope>NUCLEOTIDE SEQUENCE</scope>
    <source>
        <strain evidence="3">16-2883</strain>
    </source>
</reference>
<evidence type="ECO:0000313" key="4">
    <source>
        <dbReference type="Proteomes" id="UP001219355"/>
    </source>
</evidence>
<dbReference type="PANTHER" id="PTHR39468:SF1">
    <property type="entry name" value="MTF2-LIKE C-TERMINAL DOMAIN-CONTAINING PROTEIN"/>
    <property type="match status" value="1"/>
</dbReference>
<organism evidence="3 4">
    <name type="scientific">Emydomyces testavorans</name>
    <dbReference type="NCBI Taxonomy" id="2070801"/>
    <lineage>
        <taxon>Eukaryota</taxon>
        <taxon>Fungi</taxon>
        <taxon>Dikarya</taxon>
        <taxon>Ascomycota</taxon>
        <taxon>Pezizomycotina</taxon>
        <taxon>Eurotiomycetes</taxon>
        <taxon>Eurotiomycetidae</taxon>
        <taxon>Onygenales</taxon>
        <taxon>Nannizziopsiaceae</taxon>
        <taxon>Emydomyces</taxon>
    </lineage>
</organism>
<dbReference type="GO" id="GO:0005739">
    <property type="term" value="C:mitochondrion"/>
    <property type="evidence" value="ECO:0007669"/>
    <property type="project" value="InterPro"/>
</dbReference>
<feature type="region of interest" description="Disordered" evidence="1">
    <location>
        <begin position="303"/>
        <end position="346"/>
    </location>
</feature>
<dbReference type="InterPro" id="IPR040009">
    <property type="entry name" value="Mtf2/C5D6.12-like"/>
</dbReference>
<dbReference type="PANTHER" id="PTHR39468">
    <property type="entry name" value="CHROMOSOME 7, WHOLE GENOME SHOTGUN SEQUENCE"/>
    <property type="match status" value="1"/>
</dbReference>
<feature type="region of interest" description="Disordered" evidence="1">
    <location>
        <begin position="121"/>
        <end position="159"/>
    </location>
</feature>
<feature type="domain" description="Mtf2-like C-terminal" evidence="2">
    <location>
        <begin position="260"/>
        <end position="481"/>
    </location>
</feature>
<feature type="region of interest" description="Disordered" evidence="1">
    <location>
        <begin position="51"/>
        <end position="91"/>
    </location>
</feature>
<keyword evidence="4" id="KW-1185">Reference proteome</keyword>
<feature type="compositionally biased region" description="Polar residues" evidence="1">
    <location>
        <begin position="131"/>
        <end position="152"/>
    </location>
</feature>
<dbReference type="InterPro" id="IPR043837">
    <property type="entry name" value="Mtf2-like_C"/>
</dbReference>
<gene>
    <name evidence="3" type="ORF">PRK78_006080</name>
</gene>
<evidence type="ECO:0000259" key="2">
    <source>
        <dbReference type="Pfam" id="PF19189"/>
    </source>
</evidence>
<dbReference type="Proteomes" id="UP001219355">
    <property type="component" value="Chromosome 4"/>
</dbReference>
<evidence type="ECO:0000313" key="3">
    <source>
        <dbReference type="EMBL" id="WEW60593.1"/>
    </source>
</evidence>
<name>A0AAF0DLW0_9EURO</name>
<proteinExistence type="predicted"/>
<feature type="compositionally biased region" description="Polar residues" evidence="1">
    <location>
        <begin position="52"/>
        <end position="67"/>
    </location>
</feature>
<sequence>MRRAIPSSFVTASSDSFFLPFLYCTRTITAPFPNARPNPPFRTAVPRRLCPYSTSRESPSDGSSTGDSIREESGAPSTRSHGNETEDPPNYLKQQALKFTQRRLTGRAPRSTLTAAEREIFSRLADRPNGDLQTGRSSYPAQASPQKQTSSRDSNDEESAEIFSIFSSAVHNLNKETSPVVLVGKADQEKTGKVDQPEAAVAAPSNGREITPESAHMSKVYSKLRAFRDSPIDASSPESEQLAGIDPFPLAKLIAKRESKKICKELDDAVSEGKGDVGVWQICEKRIFGMLGLFKLENVTSPELKDKGKQGGRRGRRRKTTHTPFNDTSDVKDTPKVPRGGESPLDIPDHVPVVSVVSKVYPSTLLHAARLLHKTFPMSQYSAQLLDTVKAHGRVSFVMGASVDLCNELIAFRWRVYSDLPYIVSLLEEMEEAGIEFNWETLEIVDEIRKQRQLDKEKLGMQDGSTDNGIWWWESEATRKSYKDLIGWGRGKVGWITRIRDQLRKAQKRNMQLEALSKQIP</sequence>
<feature type="region of interest" description="Disordered" evidence="1">
    <location>
        <begin position="188"/>
        <end position="210"/>
    </location>
</feature>
<feature type="compositionally biased region" description="Basic residues" evidence="1">
    <location>
        <begin position="310"/>
        <end position="321"/>
    </location>
</feature>
<accession>A0AAF0DLW0</accession>
<dbReference type="EMBL" id="CP120630">
    <property type="protein sequence ID" value="WEW60593.1"/>
    <property type="molecule type" value="Genomic_DNA"/>
</dbReference>
<dbReference type="Pfam" id="PF19189">
    <property type="entry name" value="Mtf2"/>
    <property type="match status" value="1"/>
</dbReference>
<dbReference type="AlphaFoldDB" id="A0AAF0DLW0"/>
<protein>
    <recommendedName>
        <fullName evidence="2">Mtf2-like C-terminal domain-containing protein</fullName>
    </recommendedName>
</protein>